<comment type="caution">
    <text evidence="1">The sequence shown here is derived from an EMBL/GenBank/DDBJ whole genome shotgun (WGS) entry which is preliminary data.</text>
</comment>
<proteinExistence type="predicted"/>
<reference evidence="1 2" key="1">
    <citation type="submission" date="2019-08" db="EMBL/GenBank/DDBJ databases">
        <title>In-depth cultivation of the pig gut microbiome towards novel bacterial diversity and tailored functional studies.</title>
        <authorList>
            <person name="Wylensek D."/>
            <person name="Hitch T.C.A."/>
            <person name="Clavel T."/>
        </authorList>
    </citation>
    <scope>NUCLEOTIDE SEQUENCE [LARGE SCALE GENOMIC DNA]</scope>
    <source>
        <strain evidence="1 2">WB03_NA08</strain>
    </source>
</reference>
<dbReference type="AlphaFoldDB" id="A0A6N7W956"/>
<dbReference type="RefSeq" id="WP_154545790.1">
    <property type="nucleotide sequence ID" value="NZ_VULO01000011.1"/>
</dbReference>
<accession>A0A6N7W956</accession>
<dbReference type="EMBL" id="VULO01000011">
    <property type="protein sequence ID" value="MSS84962.1"/>
    <property type="molecule type" value="Genomic_DNA"/>
</dbReference>
<keyword evidence="2" id="KW-1185">Reference proteome</keyword>
<name>A0A6N7W956_9ACTO</name>
<evidence type="ECO:0000313" key="1">
    <source>
        <dbReference type="EMBL" id="MSS84962.1"/>
    </source>
</evidence>
<organism evidence="1 2">
    <name type="scientific">Scrofimicrobium canadense</name>
    <dbReference type="NCBI Taxonomy" id="2652290"/>
    <lineage>
        <taxon>Bacteria</taxon>
        <taxon>Bacillati</taxon>
        <taxon>Actinomycetota</taxon>
        <taxon>Actinomycetes</taxon>
        <taxon>Actinomycetales</taxon>
        <taxon>Actinomycetaceae</taxon>
        <taxon>Scrofimicrobium</taxon>
    </lineage>
</organism>
<sequence length="368" mass="40319">MDVRIWVAHALTGIVAGELEAVSGTFTQKFGGGTASDLTIPLGHLTTPDGVNIDWNAVARVVDWCLGGKYTLVLTAGTNVLGEWLMMKHPESISDQTLAVSGMEWDGYPALRSLHANYTYTNVDQLTIAKTLLEDAFIGWQTGFQITVPTVTSGVKRTAQWRTREGYYSDALDEIALPENGFDWRVTHTGTWTGGALTKVTRTIRFGSPTIRTSTPIVIRYDGPGAPIDNCLTFEQEWDFHRYAHSVYAWGAGDGAKKLFYEAGNNTLPNQGYVKITKNLSYPSITNPDALKALADADLQASQELRTPAQSELLIDRLPQIPALGDLMRVEIGPTWTIPHGYEGTMRIGEISFPVNANRVETVKVGAL</sequence>
<dbReference type="Proteomes" id="UP000470875">
    <property type="component" value="Unassembled WGS sequence"/>
</dbReference>
<evidence type="ECO:0008006" key="3">
    <source>
        <dbReference type="Google" id="ProtNLM"/>
    </source>
</evidence>
<gene>
    <name evidence="1" type="ORF">FYJ24_09340</name>
</gene>
<protein>
    <recommendedName>
        <fullName evidence="3">Minor tail protein</fullName>
    </recommendedName>
</protein>
<evidence type="ECO:0000313" key="2">
    <source>
        <dbReference type="Proteomes" id="UP000470875"/>
    </source>
</evidence>